<gene>
    <name evidence="15" type="ORF">HCN44_006534</name>
</gene>
<name>A0A834Y038_APHGI</name>
<dbReference type="EC" id="2.3.1.87" evidence="5"/>
<dbReference type="Gene3D" id="3.40.630.30">
    <property type="match status" value="1"/>
</dbReference>
<evidence type="ECO:0000256" key="10">
    <source>
        <dbReference type="ARBA" id="ARBA00051823"/>
    </source>
</evidence>
<feature type="domain" description="N-acetyltransferase" evidence="14">
    <location>
        <begin position="91"/>
        <end position="233"/>
    </location>
</feature>
<evidence type="ECO:0000256" key="7">
    <source>
        <dbReference type="ARBA" id="ARBA00050849"/>
    </source>
</evidence>
<comment type="catalytic activity">
    <reaction evidence="12">
        <text>dopamine + hexadecanoyl-CoA = N-hexadecanoyl-dopamine + CoA + H(+)</text>
        <dbReference type="Rhea" id="RHEA:51376"/>
        <dbReference type="ChEBI" id="CHEBI:15378"/>
        <dbReference type="ChEBI" id="CHEBI:57287"/>
        <dbReference type="ChEBI" id="CHEBI:57379"/>
        <dbReference type="ChEBI" id="CHEBI:59905"/>
        <dbReference type="ChEBI" id="CHEBI:134058"/>
    </reaction>
    <physiologicalReaction direction="left-to-right" evidence="12">
        <dbReference type="Rhea" id="RHEA:51377"/>
    </physiologicalReaction>
</comment>
<sequence>MLNIRKFIFNKIKNCQINFQSIKYNSTDKINSKFEIRIADFSDNENILKFMKRTYLKTEPCLVSCGLSLKEPSPFMIDIMKKQLEQGLSLIVIGENDETIASLINYEFNSSTELEYYSNLSKLADDKIVKDLIDFEAYIATLSDVCQNYNVDKFFTISIIAVDEAYQQIGIARKMIERSIILAKQRGYKIIRADISSKYTAKILEKFGFTAVVSFPLKNYLNDQGELLFKNIIPPHDTFQIFIYRIDN</sequence>
<evidence type="ECO:0000256" key="4">
    <source>
        <dbReference type="ARBA" id="ARBA00038182"/>
    </source>
</evidence>
<evidence type="ECO:0000313" key="16">
    <source>
        <dbReference type="Proteomes" id="UP000639338"/>
    </source>
</evidence>
<comment type="similarity">
    <text evidence="4">Belongs to the acetyltransferase family. AANAT subfamily.</text>
</comment>
<evidence type="ECO:0000256" key="11">
    <source>
        <dbReference type="ARBA" id="ARBA00052178"/>
    </source>
</evidence>
<evidence type="ECO:0000313" key="15">
    <source>
        <dbReference type="EMBL" id="KAF7995427.1"/>
    </source>
</evidence>
<comment type="catalytic activity">
    <reaction evidence="13">
        <text>serotonin + acetyl-CoA = N-acetylserotonin + CoA + H(+)</text>
        <dbReference type="Rhea" id="RHEA:25217"/>
        <dbReference type="ChEBI" id="CHEBI:15378"/>
        <dbReference type="ChEBI" id="CHEBI:17697"/>
        <dbReference type="ChEBI" id="CHEBI:57287"/>
        <dbReference type="ChEBI" id="CHEBI:57288"/>
        <dbReference type="ChEBI" id="CHEBI:350546"/>
        <dbReference type="EC" id="2.3.1.87"/>
    </reaction>
    <physiologicalReaction direction="left-to-right" evidence="13">
        <dbReference type="Rhea" id="RHEA:25218"/>
    </physiologicalReaction>
</comment>
<dbReference type="PANTHER" id="PTHR20905">
    <property type="entry name" value="N-ACETYLTRANSFERASE-RELATED"/>
    <property type="match status" value="1"/>
</dbReference>
<dbReference type="CDD" id="cd04301">
    <property type="entry name" value="NAT_SF"/>
    <property type="match status" value="1"/>
</dbReference>
<dbReference type="SUPFAM" id="SSF55729">
    <property type="entry name" value="Acyl-CoA N-acyltransferases (Nat)"/>
    <property type="match status" value="1"/>
</dbReference>
<protein>
    <recommendedName>
        <fullName evidence="5">aralkylamine N-acetyltransferase</fullName>
        <ecNumber evidence="5">2.3.1.87</ecNumber>
    </recommendedName>
</protein>
<dbReference type="AlphaFoldDB" id="A0A834Y038"/>
<comment type="catalytic activity">
    <reaction evidence="11">
        <text>serotonin + hexadecanoyl-CoA = N-hexadecanoyl-serotonin + CoA + H(+)</text>
        <dbReference type="Rhea" id="RHEA:51384"/>
        <dbReference type="ChEBI" id="CHEBI:15378"/>
        <dbReference type="ChEBI" id="CHEBI:57287"/>
        <dbReference type="ChEBI" id="CHEBI:57379"/>
        <dbReference type="ChEBI" id="CHEBI:134059"/>
        <dbReference type="ChEBI" id="CHEBI:350546"/>
    </reaction>
    <physiologicalReaction direction="left-to-right" evidence="11">
        <dbReference type="Rhea" id="RHEA:51385"/>
    </physiologicalReaction>
</comment>
<reference evidence="15 16" key="1">
    <citation type="submission" date="2020-08" db="EMBL/GenBank/DDBJ databases">
        <title>Aphidius gifuensis genome sequencing and assembly.</title>
        <authorList>
            <person name="Du Z."/>
        </authorList>
    </citation>
    <scope>NUCLEOTIDE SEQUENCE [LARGE SCALE GENOMIC DNA]</scope>
    <source>
        <strain evidence="15">YNYX2018</strain>
        <tissue evidence="15">Adults</tissue>
    </source>
</reference>
<proteinExistence type="inferred from homology"/>
<dbReference type="InterPro" id="IPR000182">
    <property type="entry name" value="GNAT_dom"/>
</dbReference>
<comment type="pathway">
    <text evidence="3">Aromatic compound metabolism; melatonin biosynthesis; melatonin from serotonin: step 1/2.</text>
</comment>
<dbReference type="OrthoDB" id="41532at2759"/>
<evidence type="ECO:0000256" key="2">
    <source>
        <dbReference type="ARBA" id="ARBA00023315"/>
    </source>
</evidence>
<accession>A0A834Y038</accession>
<comment type="catalytic activity">
    <reaction evidence="9">
        <text>dopamine + acetyl-CoA = N-acetyldopamine + CoA + H(+)</text>
        <dbReference type="Rhea" id="RHEA:51388"/>
        <dbReference type="ChEBI" id="CHEBI:15378"/>
        <dbReference type="ChEBI" id="CHEBI:57287"/>
        <dbReference type="ChEBI" id="CHEBI:57288"/>
        <dbReference type="ChEBI" id="CHEBI:59905"/>
        <dbReference type="ChEBI" id="CHEBI:125678"/>
    </reaction>
    <physiologicalReaction direction="left-to-right" evidence="9">
        <dbReference type="Rhea" id="RHEA:51389"/>
    </physiologicalReaction>
</comment>
<comment type="catalytic activity">
    <reaction evidence="6">
        <text>dopamine + (9Z)-octadecenoyl-CoA = N-(9Z-octadecanoyl)-dopamine + CoA + H(+)</text>
        <dbReference type="Rhea" id="RHEA:51380"/>
        <dbReference type="ChEBI" id="CHEBI:15378"/>
        <dbReference type="ChEBI" id="CHEBI:31883"/>
        <dbReference type="ChEBI" id="CHEBI:57287"/>
        <dbReference type="ChEBI" id="CHEBI:57387"/>
        <dbReference type="ChEBI" id="CHEBI:59905"/>
    </reaction>
    <physiologicalReaction direction="left-to-right" evidence="6">
        <dbReference type="Rhea" id="RHEA:51381"/>
    </physiologicalReaction>
</comment>
<comment type="caution">
    <text evidence="15">The sequence shown here is derived from an EMBL/GenBank/DDBJ whole genome shotgun (WGS) entry which is preliminary data.</text>
</comment>
<dbReference type="EMBL" id="JACMRX010000002">
    <property type="protein sequence ID" value="KAF7995427.1"/>
    <property type="molecule type" value="Genomic_DNA"/>
</dbReference>
<evidence type="ECO:0000256" key="8">
    <source>
        <dbReference type="ARBA" id="ARBA00051284"/>
    </source>
</evidence>
<dbReference type="Pfam" id="PF00583">
    <property type="entry name" value="Acetyltransf_1"/>
    <property type="match status" value="1"/>
</dbReference>
<evidence type="ECO:0000256" key="5">
    <source>
        <dbReference type="ARBA" id="ARBA00039114"/>
    </source>
</evidence>
<dbReference type="PANTHER" id="PTHR20905:SF1">
    <property type="entry name" value="AT07410P-RELATED"/>
    <property type="match status" value="1"/>
</dbReference>
<comment type="catalytic activity">
    <reaction evidence="10">
        <text>serotonin + (9Z)-octadecenoyl-CoA = N-(9Z-octadecenoyl)-serotonin + CoA + H(+)</text>
        <dbReference type="Rhea" id="RHEA:51392"/>
        <dbReference type="ChEBI" id="CHEBI:15378"/>
        <dbReference type="ChEBI" id="CHEBI:57287"/>
        <dbReference type="ChEBI" id="CHEBI:57387"/>
        <dbReference type="ChEBI" id="CHEBI:134064"/>
        <dbReference type="ChEBI" id="CHEBI:350546"/>
    </reaction>
    <physiologicalReaction direction="left-to-right" evidence="10">
        <dbReference type="Rhea" id="RHEA:51393"/>
    </physiologicalReaction>
</comment>
<keyword evidence="1" id="KW-0808">Transferase</keyword>
<dbReference type="GO" id="GO:0004059">
    <property type="term" value="F:aralkylamine N-acetyltransferase activity"/>
    <property type="evidence" value="ECO:0007669"/>
    <property type="project" value="UniProtKB-EC"/>
</dbReference>
<comment type="catalytic activity">
    <reaction evidence="7">
        <text>serotonin + octadecanoyl-CoA = N-octadecanoyl-serotonin + CoA + H(+)</text>
        <dbReference type="Rhea" id="RHEA:51400"/>
        <dbReference type="ChEBI" id="CHEBI:15378"/>
        <dbReference type="ChEBI" id="CHEBI:57287"/>
        <dbReference type="ChEBI" id="CHEBI:57394"/>
        <dbReference type="ChEBI" id="CHEBI:134065"/>
        <dbReference type="ChEBI" id="CHEBI:350546"/>
    </reaction>
    <physiologicalReaction direction="left-to-right" evidence="7">
        <dbReference type="Rhea" id="RHEA:51401"/>
    </physiologicalReaction>
</comment>
<dbReference type="Proteomes" id="UP000639338">
    <property type="component" value="Unassembled WGS sequence"/>
</dbReference>
<evidence type="ECO:0000256" key="13">
    <source>
        <dbReference type="ARBA" id="ARBA00052491"/>
    </source>
</evidence>
<evidence type="ECO:0000256" key="9">
    <source>
        <dbReference type="ARBA" id="ARBA00051711"/>
    </source>
</evidence>
<dbReference type="InterPro" id="IPR016181">
    <property type="entry name" value="Acyl_CoA_acyltransferase"/>
</dbReference>
<dbReference type="FunFam" id="3.40.630.30:FF:000046">
    <property type="entry name" value="Dopamine N-acetyltransferase"/>
    <property type="match status" value="1"/>
</dbReference>
<organism evidence="15 16">
    <name type="scientific">Aphidius gifuensis</name>
    <name type="common">Parasitoid wasp</name>
    <dbReference type="NCBI Taxonomy" id="684658"/>
    <lineage>
        <taxon>Eukaryota</taxon>
        <taxon>Metazoa</taxon>
        <taxon>Ecdysozoa</taxon>
        <taxon>Arthropoda</taxon>
        <taxon>Hexapoda</taxon>
        <taxon>Insecta</taxon>
        <taxon>Pterygota</taxon>
        <taxon>Neoptera</taxon>
        <taxon>Endopterygota</taxon>
        <taxon>Hymenoptera</taxon>
        <taxon>Apocrita</taxon>
        <taxon>Ichneumonoidea</taxon>
        <taxon>Braconidae</taxon>
        <taxon>Aphidiinae</taxon>
        <taxon>Aphidius</taxon>
    </lineage>
</organism>
<dbReference type="PROSITE" id="PS51186">
    <property type="entry name" value="GNAT"/>
    <property type="match status" value="1"/>
</dbReference>
<evidence type="ECO:0000256" key="1">
    <source>
        <dbReference type="ARBA" id="ARBA00022679"/>
    </source>
</evidence>
<keyword evidence="2" id="KW-0012">Acyltransferase</keyword>
<keyword evidence="16" id="KW-1185">Reference proteome</keyword>
<evidence type="ECO:0000256" key="3">
    <source>
        <dbReference type="ARBA" id="ARBA00037926"/>
    </source>
</evidence>
<comment type="catalytic activity">
    <reaction evidence="8">
        <text>serotonin + (5Z,8Z,11Z,14Z)-eicosatetraenoyl-CoA = N-[(5Z,8Z,11Z,14Z)-eicosatetraenoyl]-serotonin + CoA + H(+)</text>
        <dbReference type="Rhea" id="RHEA:51396"/>
        <dbReference type="ChEBI" id="CHEBI:15378"/>
        <dbReference type="ChEBI" id="CHEBI:57287"/>
        <dbReference type="ChEBI" id="CHEBI:57368"/>
        <dbReference type="ChEBI" id="CHEBI:132255"/>
        <dbReference type="ChEBI" id="CHEBI:350546"/>
    </reaction>
    <physiologicalReaction direction="left-to-right" evidence="8">
        <dbReference type="Rhea" id="RHEA:51397"/>
    </physiologicalReaction>
</comment>
<evidence type="ECO:0000259" key="14">
    <source>
        <dbReference type="PROSITE" id="PS51186"/>
    </source>
</evidence>
<evidence type="ECO:0000256" key="12">
    <source>
        <dbReference type="ARBA" id="ARBA00052335"/>
    </source>
</evidence>
<evidence type="ECO:0000256" key="6">
    <source>
        <dbReference type="ARBA" id="ARBA00050189"/>
    </source>
</evidence>